<dbReference type="PROSITE" id="PS50893">
    <property type="entry name" value="ABC_TRANSPORTER_2"/>
    <property type="match status" value="1"/>
</dbReference>
<dbReference type="PANTHER" id="PTHR42939">
    <property type="entry name" value="ABC TRANSPORTER ATP-BINDING PROTEIN ALBC-RELATED"/>
    <property type="match status" value="1"/>
</dbReference>
<dbReference type="InterPro" id="IPR027417">
    <property type="entry name" value="P-loop_NTPase"/>
</dbReference>
<evidence type="ECO:0000313" key="6">
    <source>
        <dbReference type="Proteomes" id="UP000660861"/>
    </source>
</evidence>
<evidence type="ECO:0000256" key="3">
    <source>
        <dbReference type="ARBA" id="ARBA00022840"/>
    </source>
</evidence>
<evidence type="ECO:0000259" key="4">
    <source>
        <dbReference type="PROSITE" id="PS50893"/>
    </source>
</evidence>
<dbReference type="GO" id="GO:0005524">
    <property type="term" value="F:ATP binding"/>
    <property type="evidence" value="ECO:0007669"/>
    <property type="project" value="UniProtKB-KW"/>
</dbReference>
<dbReference type="CDD" id="cd03230">
    <property type="entry name" value="ABC_DR_subfamily_A"/>
    <property type="match status" value="1"/>
</dbReference>
<evidence type="ECO:0000256" key="1">
    <source>
        <dbReference type="ARBA" id="ARBA00022448"/>
    </source>
</evidence>
<dbReference type="SUPFAM" id="SSF52540">
    <property type="entry name" value="P-loop containing nucleoside triphosphate hydrolases"/>
    <property type="match status" value="1"/>
</dbReference>
<gene>
    <name evidence="5" type="ORF">H8709_05935</name>
</gene>
<dbReference type="InterPro" id="IPR003439">
    <property type="entry name" value="ABC_transporter-like_ATP-bd"/>
</dbReference>
<organism evidence="5 6">
    <name type="scientific">Zongyangia hominis</name>
    <dbReference type="NCBI Taxonomy" id="2763677"/>
    <lineage>
        <taxon>Bacteria</taxon>
        <taxon>Bacillati</taxon>
        <taxon>Bacillota</taxon>
        <taxon>Clostridia</taxon>
        <taxon>Eubacteriales</taxon>
        <taxon>Oscillospiraceae</taxon>
        <taxon>Zongyangia</taxon>
    </lineage>
</organism>
<dbReference type="SMART" id="SM00382">
    <property type="entry name" value="AAA"/>
    <property type="match status" value="1"/>
</dbReference>
<evidence type="ECO:0000256" key="2">
    <source>
        <dbReference type="ARBA" id="ARBA00022741"/>
    </source>
</evidence>
<sequence>MPNSIEITDLQKRLGHFVLSIDHLQVPTGFITGFIGENGAGKTTTIKLILDMLRPNRGQIQVLGRDAQKDGSLAKADIGYVGDDAGYWASMRLRTIANITAPFFPRWDWALFDKLLSRFRLDPKAKYISLSKGMKKQFELVIALCHHPKLVILDEPTANLDPLVRRDILDLLLEMMEKEEVTVFFSTHITSDLDHAADYIVFLHQGKMLLFGDKDTIIEGHRVVKGPASLLSPGSEDKFISIQKNSFGFEALTDDPQWALDTFGKEAIYERPDIEQIFIGYTRKEDR</sequence>
<name>A0A926EAL2_9FIRM</name>
<keyword evidence="1" id="KW-0813">Transport</keyword>
<dbReference type="GO" id="GO:0016887">
    <property type="term" value="F:ATP hydrolysis activity"/>
    <property type="evidence" value="ECO:0007669"/>
    <property type="project" value="InterPro"/>
</dbReference>
<dbReference type="InterPro" id="IPR051782">
    <property type="entry name" value="ABC_Transporter_VariousFunc"/>
</dbReference>
<accession>A0A926EAL2</accession>
<keyword evidence="6" id="KW-1185">Reference proteome</keyword>
<protein>
    <submittedName>
        <fullName evidence="5">ABC transporter ATP-binding protein</fullName>
    </submittedName>
</protein>
<dbReference type="Proteomes" id="UP000660861">
    <property type="component" value="Unassembled WGS sequence"/>
</dbReference>
<dbReference type="PANTHER" id="PTHR42939:SF3">
    <property type="entry name" value="ABC TRANSPORTER ATP-BINDING COMPONENT"/>
    <property type="match status" value="1"/>
</dbReference>
<dbReference type="Gene3D" id="3.40.50.300">
    <property type="entry name" value="P-loop containing nucleotide triphosphate hydrolases"/>
    <property type="match status" value="1"/>
</dbReference>
<keyword evidence="2" id="KW-0547">Nucleotide-binding</keyword>
<reference evidence="5" key="1">
    <citation type="submission" date="2020-08" db="EMBL/GenBank/DDBJ databases">
        <title>Genome public.</title>
        <authorList>
            <person name="Liu C."/>
            <person name="Sun Q."/>
        </authorList>
    </citation>
    <scope>NUCLEOTIDE SEQUENCE</scope>
    <source>
        <strain evidence="5">NSJ-54</strain>
    </source>
</reference>
<dbReference type="RefSeq" id="WP_262397463.1">
    <property type="nucleotide sequence ID" value="NZ_JACRTC010000003.1"/>
</dbReference>
<feature type="domain" description="ABC transporter" evidence="4">
    <location>
        <begin position="2"/>
        <end position="230"/>
    </location>
</feature>
<dbReference type="Pfam" id="PF00005">
    <property type="entry name" value="ABC_tran"/>
    <property type="match status" value="1"/>
</dbReference>
<evidence type="ECO:0000313" key="5">
    <source>
        <dbReference type="EMBL" id="MBC8570367.1"/>
    </source>
</evidence>
<keyword evidence="3 5" id="KW-0067">ATP-binding</keyword>
<dbReference type="InterPro" id="IPR003593">
    <property type="entry name" value="AAA+_ATPase"/>
</dbReference>
<dbReference type="EMBL" id="JACRTC010000003">
    <property type="protein sequence ID" value="MBC8570367.1"/>
    <property type="molecule type" value="Genomic_DNA"/>
</dbReference>
<dbReference type="AlphaFoldDB" id="A0A926EAL2"/>
<proteinExistence type="predicted"/>
<comment type="caution">
    <text evidence="5">The sequence shown here is derived from an EMBL/GenBank/DDBJ whole genome shotgun (WGS) entry which is preliminary data.</text>
</comment>